<organism evidence="1 2">
    <name type="scientific">Halalkalibacter akibai (strain ATCC 43226 / DSM 21942 / CIP 109018 / JCM 9157 / 1139)</name>
    <name type="common">Bacillus akibai</name>
    <dbReference type="NCBI Taxonomy" id="1236973"/>
    <lineage>
        <taxon>Bacteria</taxon>
        <taxon>Bacillati</taxon>
        <taxon>Bacillota</taxon>
        <taxon>Bacilli</taxon>
        <taxon>Bacillales</taxon>
        <taxon>Bacillaceae</taxon>
        <taxon>Halalkalibacter</taxon>
    </lineage>
</organism>
<dbReference type="AlphaFoldDB" id="W4QV49"/>
<accession>W4QV49</accession>
<dbReference type="RefSeq" id="WP_035664517.1">
    <property type="nucleotide sequence ID" value="NZ_BAUV01000015.1"/>
</dbReference>
<dbReference type="Proteomes" id="UP000018896">
    <property type="component" value="Unassembled WGS sequence"/>
</dbReference>
<comment type="caution">
    <text evidence="1">The sequence shown here is derived from an EMBL/GenBank/DDBJ whole genome shotgun (WGS) entry which is preliminary data.</text>
</comment>
<gene>
    <name evidence="1" type="ORF">JCM9157_2313</name>
</gene>
<protein>
    <submittedName>
        <fullName evidence="1">Uncharacterized protein</fullName>
    </submittedName>
</protein>
<sequence>MFKLTHVSLTALLVIVLLLLIRSFSYNHEAAILDKLEGNVHDEQIDGESLEDNYYHFFIYTNEQVKENLIQLIDHLVEFNDTEIWKADHDDYRKQLIGWLSAFSNQKEVPTKYSVVHSTYEEGINDVKEAFQLAETTLTFGDNSHLEEIIATFWLADEKFRESESLVRQLKTN</sequence>
<keyword evidence="2" id="KW-1185">Reference proteome</keyword>
<evidence type="ECO:0000313" key="1">
    <source>
        <dbReference type="EMBL" id="GAE35214.1"/>
    </source>
</evidence>
<name>W4QV49_HALA3</name>
<reference evidence="1 2" key="1">
    <citation type="journal article" date="2014" name="Genome Announc.">
        <title>Draft Genome Sequences of Three Alkaliphilic Bacillus Strains, Bacillus wakoensis JCM 9140T, Bacillus akibai JCM 9157T, and Bacillus hemicellulosilyticus JCM 9152T.</title>
        <authorList>
            <person name="Yuki M."/>
            <person name="Oshima K."/>
            <person name="Suda W."/>
            <person name="Oshida Y."/>
            <person name="Kitamura K."/>
            <person name="Iida T."/>
            <person name="Hattori M."/>
            <person name="Ohkuma M."/>
        </authorList>
    </citation>
    <scope>NUCLEOTIDE SEQUENCE [LARGE SCALE GENOMIC DNA]</scope>
    <source>
        <strain evidence="1 2">JCM 9157</strain>
    </source>
</reference>
<dbReference type="EMBL" id="BAUV01000015">
    <property type="protein sequence ID" value="GAE35214.1"/>
    <property type="molecule type" value="Genomic_DNA"/>
</dbReference>
<proteinExistence type="predicted"/>
<evidence type="ECO:0000313" key="2">
    <source>
        <dbReference type="Proteomes" id="UP000018896"/>
    </source>
</evidence>
<dbReference type="STRING" id="1236973.JCM9157_2313"/>